<proteinExistence type="predicted"/>
<dbReference type="AlphaFoldDB" id="A0A8H7IZC1"/>
<organism evidence="2 3">
    <name type="scientific">Ascochyta lentis</name>
    <dbReference type="NCBI Taxonomy" id="205686"/>
    <lineage>
        <taxon>Eukaryota</taxon>
        <taxon>Fungi</taxon>
        <taxon>Dikarya</taxon>
        <taxon>Ascomycota</taxon>
        <taxon>Pezizomycotina</taxon>
        <taxon>Dothideomycetes</taxon>
        <taxon>Pleosporomycetidae</taxon>
        <taxon>Pleosporales</taxon>
        <taxon>Pleosporineae</taxon>
        <taxon>Didymellaceae</taxon>
        <taxon>Ascochyta</taxon>
    </lineage>
</organism>
<reference evidence="2" key="2">
    <citation type="submission" date="2020-09" db="EMBL/GenBank/DDBJ databases">
        <title>Reference genome assembly for Australian Ascochyta lentis isolate Al4.</title>
        <authorList>
            <person name="Lee R.C."/>
            <person name="Farfan-Caceres L.M."/>
            <person name="Debler J.W."/>
            <person name="Williams A.H."/>
            <person name="Henares B.M."/>
        </authorList>
    </citation>
    <scope>NUCLEOTIDE SEQUENCE</scope>
    <source>
        <strain evidence="2">Al4</strain>
    </source>
</reference>
<evidence type="ECO:0000313" key="3">
    <source>
        <dbReference type="Proteomes" id="UP000651452"/>
    </source>
</evidence>
<accession>A0A8H7IZC1</accession>
<sequence length="166" mass="17828">MDLLLGGAPWRSASFNRRGCDDDSKPVRWFWYVASGYNNAASSCKGCGKILEQEIAFGHSASSNVSCRLSQFDARETASLSIHPGSPVPPFFLPGTATEDAEAWKSRSVAQSFVTAVCGAASQPTHGWGARPFRIAELPSLPPSSKLAPGSPVDDLDDDFYDTTLR</sequence>
<evidence type="ECO:0000256" key="1">
    <source>
        <dbReference type="SAM" id="MobiDB-lite"/>
    </source>
</evidence>
<gene>
    <name evidence="2" type="ORF">EKO04_008429</name>
</gene>
<protein>
    <submittedName>
        <fullName evidence="2">Uncharacterized protein</fullName>
    </submittedName>
</protein>
<keyword evidence="3" id="KW-1185">Reference proteome</keyword>
<evidence type="ECO:0000313" key="2">
    <source>
        <dbReference type="EMBL" id="KAF9693605.1"/>
    </source>
</evidence>
<feature type="compositionally biased region" description="Acidic residues" evidence="1">
    <location>
        <begin position="154"/>
        <end position="166"/>
    </location>
</feature>
<dbReference type="Proteomes" id="UP000651452">
    <property type="component" value="Unassembled WGS sequence"/>
</dbReference>
<feature type="compositionally biased region" description="Low complexity" evidence="1">
    <location>
        <begin position="143"/>
        <end position="152"/>
    </location>
</feature>
<reference evidence="2" key="1">
    <citation type="submission" date="2018-12" db="EMBL/GenBank/DDBJ databases">
        <authorList>
            <person name="Syme R.A."/>
            <person name="Farfan-Caceres L."/>
            <person name="Lichtenzveig J."/>
        </authorList>
    </citation>
    <scope>NUCLEOTIDE SEQUENCE</scope>
    <source>
        <strain evidence="2">Al4</strain>
    </source>
</reference>
<name>A0A8H7IZC1_9PLEO</name>
<dbReference type="EMBL" id="RZGK01000015">
    <property type="protein sequence ID" value="KAF9693605.1"/>
    <property type="molecule type" value="Genomic_DNA"/>
</dbReference>
<comment type="caution">
    <text evidence="2">The sequence shown here is derived from an EMBL/GenBank/DDBJ whole genome shotgun (WGS) entry which is preliminary data.</text>
</comment>
<feature type="region of interest" description="Disordered" evidence="1">
    <location>
        <begin position="141"/>
        <end position="166"/>
    </location>
</feature>